<accession>A0A381U6D3</accession>
<proteinExistence type="predicted"/>
<dbReference type="AlphaFoldDB" id="A0A381U6D3"/>
<feature type="transmembrane region" description="Helical" evidence="1">
    <location>
        <begin position="152"/>
        <end position="170"/>
    </location>
</feature>
<name>A0A381U6D3_9ZZZZ</name>
<protein>
    <submittedName>
        <fullName evidence="2">Uncharacterized protein</fullName>
    </submittedName>
</protein>
<keyword evidence="1" id="KW-1133">Transmembrane helix</keyword>
<keyword evidence="1" id="KW-0812">Transmembrane</keyword>
<evidence type="ECO:0000313" key="2">
    <source>
        <dbReference type="EMBL" id="SVA23815.1"/>
    </source>
</evidence>
<sequence>MRSKALAALLAIVLLMPIAAAHGANTYSFIMRSQAIQPESAQVTQNDTLIFHNTAEHNRSLLVDLDADEIDDVICNAGPSTESDSTEDECWIWLDPSNWTEGEYVVRVMENGSLWQTVELLIALDNHTETLPSNGYVLEPRPQGGNNGTESVLLSAAILLAGASAFVWVIRNVKGDEEE</sequence>
<gene>
    <name evidence="2" type="ORF">METZ01_LOCUS76669</name>
</gene>
<keyword evidence="1" id="KW-0472">Membrane</keyword>
<organism evidence="2">
    <name type="scientific">marine metagenome</name>
    <dbReference type="NCBI Taxonomy" id="408172"/>
    <lineage>
        <taxon>unclassified sequences</taxon>
        <taxon>metagenomes</taxon>
        <taxon>ecological metagenomes</taxon>
    </lineage>
</organism>
<evidence type="ECO:0000256" key="1">
    <source>
        <dbReference type="SAM" id="Phobius"/>
    </source>
</evidence>
<dbReference type="EMBL" id="UINC01005831">
    <property type="protein sequence ID" value="SVA23815.1"/>
    <property type="molecule type" value="Genomic_DNA"/>
</dbReference>
<reference evidence="2" key="1">
    <citation type="submission" date="2018-05" db="EMBL/GenBank/DDBJ databases">
        <authorList>
            <person name="Lanie J.A."/>
            <person name="Ng W.-L."/>
            <person name="Kazmierczak K.M."/>
            <person name="Andrzejewski T.M."/>
            <person name="Davidsen T.M."/>
            <person name="Wayne K.J."/>
            <person name="Tettelin H."/>
            <person name="Glass J.I."/>
            <person name="Rusch D."/>
            <person name="Podicherti R."/>
            <person name="Tsui H.-C.T."/>
            <person name="Winkler M.E."/>
        </authorList>
    </citation>
    <scope>NUCLEOTIDE SEQUENCE</scope>
</reference>